<dbReference type="PANTHER" id="PTHR35005:SF1">
    <property type="entry name" value="2-AMINO-5-FORMYLAMINO-6-RIBOSYLAMINOPYRIMIDIN-4(3H)-ONE 5'-MONOPHOSPHATE DEFORMYLASE"/>
    <property type="match status" value="1"/>
</dbReference>
<evidence type="ECO:0000256" key="5">
    <source>
        <dbReference type="ARBA" id="ARBA00024029"/>
    </source>
</evidence>
<sequence length="254" mass="27973">MKKNPLEIQHLTTSDYKAAPFDKVILPLGSLESHGGHLPFGTDAITAHMIALDIAAKVPGTAALPAMPFGVSEHYKEFPFCISLQFETEIALIRDVLESIYREGIRKVFIMNGHDGNISPIEVASRSAKVAHPDFKIVSLDAWWVLVGSLVPEGFFEVWNGLGHGGEGETSICLELFPELCEMQYAKGVTPKLPPYVDIKWRFSELTNTGASGDPTKGSAEKGETMRKVLVDTAVSILKELEKKGWDYRSDEVK</sequence>
<dbReference type="PANTHER" id="PTHR35005">
    <property type="entry name" value="3-DEHYDRO-SCYLLO-INOSOSE HYDROLASE"/>
    <property type="match status" value="1"/>
</dbReference>
<gene>
    <name evidence="6" type="ORF">SPIRO4BDMA_40287</name>
</gene>
<dbReference type="GO" id="GO:0046872">
    <property type="term" value="F:metal ion binding"/>
    <property type="evidence" value="ECO:0007669"/>
    <property type="project" value="UniProtKB-KW"/>
</dbReference>
<dbReference type="GO" id="GO:0016811">
    <property type="term" value="F:hydrolase activity, acting on carbon-nitrogen (but not peptide) bonds, in linear amides"/>
    <property type="evidence" value="ECO:0007669"/>
    <property type="project" value="TreeGrafter"/>
</dbReference>
<keyword evidence="4" id="KW-0862">Zinc</keyword>
<comment type="cofactor">
    <cofactor evidence="1">
        <name>Zn(2+)</name>
        <dbReference type="ChEBI" id="CHEBI:29105"/>
    </cofactor>
</comment>
<proteinExistence type="inferred from homology"/>
<dbReference type="AlphaFoldDB" id="A0A3P3XN61"/>
<dbReference type="Pfam" id="PF02633">
    <property type="entry name" value="Creatininase"/>
    <property type="match status" value="1"/>
</dbReference>
<comment type="similarity">
    <text evidence="5">Belongs to the creatininase superfamily.</text>
</comment>
<accession>A0A3P3XN61</accession>
<dbReference type="InterPro" id="IPR003785">
    <property type="entry name" value="Creatininase/forma_Hydrolase"/>
</dbReference>
<evidence type="ECO:0000256" key="2">
    <source>
        <dbReference type="ARBA" id="ARBA00022723"/>
    </source>
</evidence>
<organism evidence="6">
    <name type="scientific">uncultured spirochete</name>
    <dbReference type="NCBI Taxonomy" id="156406"/>
    <lineage>
        <taxon>Bacteria</taxon>
        <taxon>Pseudomonadati</taxon>
        <taxon>Spirochaetota</taxon>
        <taxon>Spirochaetia</taxon>
        <taxon>Spirochaetales</taxon>
        <taxon>environmental samples</taxon>
    </lineage>
</organism>
<evidence type="ECO:0000256" key="4">
    <source>
        <dbReference type="ARBA" id="ARBA00022833"/>
    </source>
</evidence>
<dbReference type="EMBL" id="FWDO01000004">
    <property type="protein sequence ID" value="SLM17718.1"/>
    <property type="molecule type" value="Genomic_DNA"/>
</dbReference>
<keyword evidence="2" id="KW-0479">Metal-binding</keyword>
<keyword evidence="3" id="KW-0378">Hydrolase</keyword>
<evidence type="ECO:0000256" key="3">
    <source>
        <dbReference type="ARBA" id="ARBA00022801"/>
    </source>
</evidence>
<evidence type="ECO:0000313" key="6">
    <source>
        <dbReference type="EMBL" id="SLM17718.1"/>
    </source>
</evidence>
<reference evidence="6" key="1">
    <citation type="submission" date="2017-02" db="EMBL/GenBank/DDBJ databases">
        <authorList>
            <person name="Regsiter A."/>
            <person name="William W."/>
        </authorList>
    </citation>
    <scope>NUCLEOTIDE SEQUENCE</scope>
    <source>
        <strain evidence="6">BdmA 4</strain>
    </source>
</reference>
<dbReference type="Gene3D" id="3.40.50.10310">
    <property type="entry name" value="Creatininase"/>
    <property type="match status" value="1"/>
</dbReference>
<protein>
    <submittedName>
        <fullName evidence="6">Creatininase</fullName>
    </submittedName>
</protein>
<dbReference type="SUPFAM" id="SSF102215">
    <property type="entry name" value="Creatininase"/>
    <property type="match status" value="1"/>
</dbReference>
<evidence type="ECO:0000256" key="1">
    <source>
        <dbReference type="ARBA" id="ARBA00001947"/>
    </source>
</evidence>
<dbReference type="InterPro" id="IPR024087">
    <property type="entry name" value="Creatininase-like_sf"/>
</dbReference>
<name>A0A3P3XN61_9SPIR</name>
<dbReference type="GO" id="GO:0009231">
    <property type="term" value="P:riboflavin biosynthetic process"/>
    <property type="evidence" value="ECO:0007669"/>
    <property type="project" value="TreeGrafter"/>
</dbReference>